<evidence type="ECO:0000313" key="4">
    <source>
        <dbReference type="Proteomes" id="UP000825009"/>
    </source>
</evidence>
<name>A0A8F6YAW5_9RHOB</name>
<dbReference type="EMBL" id="CP079194">
    <property type="protein sequence ID" value="QXT39456.1"/>
    <property type="molecule type" value="Genomic_DNA"/>
</dbReference>
<evidence type="ECO:0000259" key="1">
    <source>
        <dbReference type="Pfam" id="PF00534"/>
    </source>
</evidence>
<dbReference type="Pfam" id="PF00534">
    <property type="entry name" value="Glycos_transf_1"/>
    <property type="match status" value="1"/>
</dbReference>
<dbReference type="GO" id="GO:0016757">
    <property type="term" value="F:glycosyltransferase activity"/>
    <property type="evidence" value="ECO:0007669"/>
    <property type="project" value="InterPro"/>
</dbReference>
<dbReference type="Pfam" id="PF13439">
    <property type="entry name" value="Glyco_transf_4"/>
    <property type="match status" value="1"/>
</dbReference>
<dbReference type="PANTHER" id="PTHR12526:SF630">
    <property type="entry name" value="GLYCOSYLTRANSFERASE"/>
    <property type="match status" value="1"/>
</dbReference>
<evidence type="ECO:0000313" key="3">
    <source>
        <dbReference type="EMBL" id="QXT39456.1"/>
    </source>
</evidence>
<protein>
    <submittedName>
        <fullName evidence="3">Glycosyltransferase</fullName>
    </submittedName>
</protein>
<sequence>MTLHGSLQSPNHVKSVVPPGRRVCFLINSMEGGGAERAMANLINLLLPFLDAQQVELVLLDDFPCEQTLPPGLKVTTLPGRGTTLRSLLDLNRHWAKPGHRPDVCISFLARANIINVMLARRFRHKAIISERVNTSSHIAASRAEPVLARIIRTLYPRADRVLAVSAGVADDLVTRFGVRRQKISVIGNPVDGDRLIAMAKEEPGIDLPDDFFVGIGRLVANKNFALLLDAYARSETTSSLVILGQGPDLDSLRDQARGLGIEDRVIFAGFVRNPYPIVARARALVSASRAEGFPNTLVEAISLGCPVIATDCPSGPADVLGSDVARAWPWPEDAHGLLIPMEDVDAMAAAIRALDDDTVRRNYVEKATARAKDFGVTAATEAYLDILKEVFEPG</sequence>
<dbReference type="InterPro" id="IPR028098">
    <property type="entry name" value="Glyco_trans_4-like_N"/>
</dbReference>
<proteinExistence type="predicted"/>
<dbReference type="RefSeq" id="WP_219002097.1">
    <property type="nucleotide sequence ID" value="NZ_CP079194.1"/>
</dbReference>
<reference evidence="3 4" key="1">
    <citation type="submission" date="2021-07" db="EMBL/GenBank/DDBJ databases">
        <title>A novel Jannaschia species isolated from marine dinoflagellate Ceratoperidinium margalefii.</title>
        <authorList>
            <person name="Jiang Y."/>
            <person name="Li Z."/>
        </authorList>
    </citation>
    <scope>NUCLEOTIDE SEQUENCE [LARGE SCALE GENOMIC DNA]</scope>
    <source>
        <strain evidence="3 4">J12C1-MA-4</strain>
    </source>
</reference>
<keyword evidence="4" id="KW-1185">Reference proteome</keyword>
<dbReference type="PANTHER" id="PTHR12526">
    <property type="entry name" value="GLYCOSYLTRANSFERASE"/>
    <property type="match status" value="1"/>
</dbReference>
<feature type="domain" description="Glycosyl transferase family 1" evidence="1">
    <location>
        <begin position="201"/>
        <end position="368"/>
    </location>
</feature>
<evidence type="ECO:0000259" key="2">
    <source>
        <dbReference type="Pfam" id="PF13439"/>
    </source>
</evidence>
<dbReference type="InterPro" id="IPR001296">
    <property type="entry name" value="Glyco_trans_1"/>
</dbReference>
<organism evidence="3 4">
    <name type="scientific">Gymnodinialimonas ceratoperidinii</name>
    <dbReference type="NCBI Taxonomy" id="2856823"/>
    <lineage>
        <taxon>Bacteria</taxon>
        <taxon>Pseudomonadati</taxon>
        <taxon>Pseudomonadota</taxon>
        <taxon>Alphaproteobacteria</taxon>
        <taxon>Rhodobacterales</taxon>
        <taxon>Paracoccaceae</taxon>
        <taxon>Gymnodinialimonas</taxon>
    </lineage>
</organism>
<dbReference type="KEGG" id="gce:KYE46_16275"/>
<feature type="domain" description="Glycosyltransferase subfamily 4-like N-terminal" evidence="2">
    <location>
        <begin position="33"/>
        <end position="195"/>
    </location>
</feature>
<dbReference type="CDD" id="cd03811">
    <property type="entry name" value="GT4_GT28_WabH-like"/>
    <property type="match status" value="1"/>
</dbReference>
<dbReference type="AlphaFoldDB" id="A0A8F6YAW5"/>
<dbReference type="Proteomes" id="UP000825009">
    <property type="component" value="Chromosome"/>
</dbReference>
<accession>A0A8F6YAW5</accession>
<gene>
    <name evidence="3" type="ORF">KYE46_16275</name>
</gene>